<feature type="domain" description="PiggyBac transposable element-derived protein" evidence="2">
    <location>
        <begin position="149"/>
        <end position="398"/>
    </location>
</feature>
<proteinExistence type="predicted"/>
<name>A0A9P0K3C6_ACAOB</name>
<protein>
    <recommendedName>
        <fullName evidence="2">PiggyBac transposable element-derived protein domain-containing protein</fullName>
    </recommendedName>
</protein>
<evidence type="ECO:0000313" key="3">
    <source>
        <dbReference type="EMBL" id="CAH1965571.1"/>
    </source>
</evidence>
<dbReference type="Proteomes" id="UP001152888">
    <property type="component" value="Unassembled WGS sequence"/>
</dbReference>
<evidence type="ECO:0000256" key="1">
    <source>
        <dbReference type="SAM" id="MobiDB-lite"/>
    </source>
</evidence>
<dbReference type="PANTHER" id="PTHR46599:SF6">
    <property type="entry name" value="DUAL SPECIFICITY PHOSPHATASE 26"/>
    <property type="match status" value="1"/>
</dbReference>
<dbReference type="PANTHER" id="PTHR46599">
    <property type="entry name" value="PIGGYBAC TRANSPOSABLE ELEMENT-DERIVED PROTEIN 4"/>
    <property type="match status" value="1"/>
</dbReference>
<feature type="region of interest" description="Disordered" evidence="1">
    <location>
        <begin position="76"/>
        <end position="98"/>
    </location>
</feature>
<accession>A0A9P0K3C6</accession>
<reference evidence="3" key="1">
    <citation type="submission" date="2022-03" db="EMBL/GenBank/DDBJ databases">
        <authorList>
            <person name="Sayadi A."/>
        </authorList>
    </citation>
    <scope>NUCLEOTIDE SEQUENCE</scope>
</reference>
<comment type="caution">
    <text evidence="3">The sequence shown here is derived from an EMBL/GenBank/DDBJ whole genome shotgun (WGS) entry which is preliminary data.</text>
</comment>
<keyword evidence="4" id="KW-1185">Reference proteome</keyword>
<dbReference type="InterPro" id="IPR029526">
    <property type="entry name" value="PGBD"/>
</dbReference>
<sequence>MTYVLEKMDLSCINKMKINDPRFKQWAQSILEAEESDFSGNDDSHNDPDYVSEHESDSEIEWEPETVALETTLDVSDTTSQNAARSNEHQEIPTSTPRTYYGKNRYKWTADAPPSNVRTRSHNIISHLPGVIGPAKSLGKLCLEKSAWECLITSDILDEIVLRSNEKLARIRTKYADGNRTDLRDLDVIELKAFIGFLFYSAIFKSNNEDLNSIFATDGTGREVFRRTMSIKRFQVLLTALRFDDQITREDRKKTDKLAPISSIFNKFTENSKKNFSIGQYACIDEMLIGFRGRCVFRMYMPQKPRKYGLKIMALTDARTHYFLDGYVYTGAGSDGQILSEEERKFNKPTQSVLRLVRSIEGTNRNVTADNWFTSLEVITELQKRGLTYVGTVKKIRERYLLLVCQTKVDLRTLPYLHLAIELH</sequence>
<evidence type="ECO:0000313" key="4">
    <source>
        <dbReference type="Proteomes" id="UP001152888"/>
    </source>
</evidence>
<organism evidence="3 4">
    <name type="scientific">Acanthoscelides obtectus</name>
    <name type="common">Bean weevil</name>
    <name type="synonym">Bruchus obtectus</name>
    <dbReference type="NCBI Taxonomy" id="200917"/>
    <lineage>
        <taxon>Eukaryota</taxon>
        <taxon>Metazoa</taxon>
        <taxon>Ecdysozoa</taxon>
        <taxon>Arthropoda</taxon>
        <taxon>Hexapoda</taxon>
        <taxon>Insecta</taxon>
        <taxon>Pterygota</taxon>
        <taxon>Neoptera</taxon>
        <taxon>Endopterygota</taxon>
        <taxon>Coleoptera</taxon>
        <taxon>Polyphaga</taxon>
        <taxon>Cucujiformia</taxon>
        <taxon>Chrysomeloidea</taxon>
        <taxon>Chrysomelidae</taxon>
        <taxon>Bruchinae</taxon>
        <taxon>Bruchini</taxon>
        <taxon>Acanthoscelides</taxon>
    </lineage>
</organism>
<dbReference type="Pfam" id="PF13843">
    <property type="entry name" value="DDE_Tnp_1_7"/>
    <property type="match status" value="1"/>
</dbReference>
<feature type="region of interest" description="Disordered" evidence="1">
    <location>
        <begin position="34"/>
        <end position="60"/>
    </location>
</feature>
<dbReference type="AlphaFoldDB" id="A0A9P0K3C6"/>
<evidence type="ECO:0000259" key="2">
    <source>
        <dbReference type="Pfam" id="PF13843"/>
    </source>
</evidence>
<dbReference type="OrthoDB" id="6761589at2759"/>
<feature type="compositionally biased region" description="Polar residues" evidence="1">
    <location>
        <begin position="76"/>
        <end position="85"/>
    </location>
</feature>
<feature type="compositionally biased region" description="Basic and acidic residues" evidence="1">
    <location>
        <begin position="42"/>
        <end position="57"/>
    </location>
</feature>
<gene>
    <name evidence="3" type="ORF">ACAOBT_LOCUS6404</name>
</gene>
<dbReference type="EMBL" id="CAKOFQ010006726">
    <property type="protein sequence ID" value="CAH1965571.1"/>
    <property type="molecule type" value="Genomic_DNA"/>
</dbReference>